<dbReference type="InterPro" id="IPR001851">
    <property type="entry name" value="ABC_transp_permease"/>
</dbReference>
<evidence type="ECO:0000313" key="13">
    <source>
        <dbReference type="Proteomes" id="UP000050502"/>
    </source>
</evidence>
<sequence>MDRVLQALVSGLLLGGFYGIMVLGFSIIWGVMGVINLAHGEFLMMGAYMAWALFRAFGLDPFASLLIVMPVMFVVGYLLQSVLLNRIIERPHLMALLVTFGISISIANIYKVVYTASPRNVPVAYNGSFDLFGITFPIVKTIVFFVALALMLALHLFLQHTRLGKSIRAAAQNKNAARIVGIEVNRVYAITAGICIALTGAAGAMLSPTQAIFPFMGAPFTLKAFTITALGGLGRIPGALLGGIVLGMTEVFVATFVPGIGTNLGVAVSFVLLVIMLIVRPQGLLSGLRPMEEAE</sequence>
<dbReference type="GO" id="GO:0022857">
    <property type="term" value="F:transmembrane transporter activity"/>
    <property type="evidence" value="ECO:0007669"/>
    <property type="project" value="InterPro"/>
</dbReference>
<evidence type="ECO:0000313" key="12">
    <source>
        <dbReference type="Proteomes" id="UP000037784"/>
    </source>
</evidence>
<keyword evidence="7 9" id="KW-0472">Membrane</keyword>
<dbReference type="CDD" id="cd06582">
    <property type="entry name" value="TM_PBP1_LivH_like"/>
    <property type="match status" value="1"/>
</dbReference>
<evidence type="ECO:0000256" key="8">
    <source>
        <dbReference type="ARBA" id="ARBA00037998"/>
    </source>
</evidence>
<dbReference type="GO" id="GO:0006865">
    <property type="term" value="P:amino acid transport"/>
    <property type="evidence" value="ECO:0007669"/>
    <property type="project" value="UniProtKB-KW"/>
</dbReference>
<protein>
    <submittedName>
        <fullName evidence="10">Branched-chain amino acid transport system permease protein</fullName>
    </submittedName>
</protein>
<keyword evidence="4 9" id="KW-0812">Transmembrane</keyword>
<keyword evidence="12" id="KW-1185">Reference proteome</keyword>
<dbReference type="EMBL" id="LGKN01000005">
    <property type="protein sequence ID" value="KPL87845.1"/>
    <property type="molecule type" value="Genomic_DNA"/>
</dbReference>
<keyword evidence="6 9" id="KW-1133">Transmembrane helix</keyword>
<keyword evidence="2" id="KW-0813">Transport</keyword>
<reference evidence="11 13" key="2">
    <citation type="submission" date="2015-07" db="EMBL/GenBank/DDBJ databases">
        <title>Whole genome sequence of Ardenticatena maritima DSM 23922.</title>
        <authorList>
            <person name="Hemp J."/>
            <person name="Ward L.M."/>
            <person name="Pace L.A."/>
            <person name="Fischer W.W."/>
        </authorList>
    </citation>
    <scope>NUCLEOTIDE SEQUENCE [LARGE SCALE GENOMIC DNA]</scope>
    <source>
        <strain evidence="11 13">110S</strain>
    </source>
</reference>
<dbReference type="Proteomes" id="UP000037784">
    <property type="component" value="Unassembled WGS sequence"/>
</dbReference>
<dbReference type="AlphaFoldDB" id="A0A0M9UBP7"/>
<gene>
    <name evidence="10" type="primary">livH</name>
    <name evidence="10" type="ORF">ARMA_0487</name>
    <name evidence="11" type="ORF">SE16_09860</name>
</gene>
<evidence type="ECO:0000256" key="2">
    <source>
        <dbReference type="ARBA" id="ARBA00022448"/>
    </source>
</evidence>
<evidence type="ECO:0000256" key="4">
    <source>
        <dbReference type="ARBA" id="ARBA00022692"/>
    </source>
</evidence>
<proteinExistence type="inferred from homology"/>
<feature type="transmembrane region" description="Helical" evidence="9">
    <location>
        <begin position="263"/>
        <end position="279"/>
    </location>
</feature>
<comment type="caution">
    <text evidence="10">The sequence shown here is derived from an EMBL/GenBank/DDBJ whole genome shotgun (WGS) entry which is preliminary data.</text>
</comment>
<evidence type="ECO:0000313" key="11">
    <source>
        <dbReference type="EMBL" id="KPL87845.1"/>
    </source>
</evidence>
<dbReference type="PANTHER" id="PTHR11795:SF445">
    <property type="entry name" value="AMINO ACID ABC TRANSPORTER PERMEASE PROTEIN"/>
    <property type="match status" value="1"/>
</dbReference>
<dbReference type="InParanoid" id="A0A0M9UBP7"/>
<evidence type="ECO:0000256" key="6">
    <source>
        <dbReference type="ARBA" id="ARBA00022989"/>
    </source>
</evidence>
<dbReference type="OrthoDB" id="9807115at2"/>
<reference evidence="12" key="3">
    <citation type="submission" date="2015-08" db="EMBL/GenBank/DDBJ databases">
        <title>Draft Genome Sequence of a Heterotrophic Facultative Anaerobic Bacterium Ardenticatena maritima Strain 110S.</title>
        <authorList>
            <person name="Kawaichi S."/>
            <person name="Yoshida T."/>
            <person name="Sako Y."/>
            <person name="Nakamura R."/>
        </authorList>
    </citation>
    <scope>NUCLEOTIDE SEQUENCE [LARGE SCALE GENOMIC DNA]</scope>
    <source>
        <strain evidence="12">110S</strain>
    </source>
</reference>
<comment type="similarity">
    <text evidence="8">Belongs to the binding-protein-dependent transport system permease family. LivHM subfamily.</text>
</comment>
<evidence type="ECO:0000256" key="3">
    <source>
        <dbReference type="ARBA" id="ARBA00022475"/>
    </source>
</evidence>
<feature type="transmembrane region" description="Helical" evidence="9">
    <location>
        <begin position="65"/>
        <end position="84"/>
    </location>
</feature>
<dbReference type="Proteomes" id="UP000050502">
    <property type="component" value="Unassembled WGS sequence"/>
</dbReference>
<dbReference type="PANTHER" id="PTHR11795">
    <property type="entry name" value="BRANCHED-CHAIN AMINO ACID TRANSPORT SYSTEM PERMEASE PROTEIN LIVH"/>
    <property type="match status" value="1"/>
</dbReference>
<dbReference type="InterPro" id="IPR052157">
    <property type="entry name" value="BCAA_transport_permease"/>
</dbReference>
<dbReference type="EMBL" id="BBZA01000029">
    <property type="protein sequence ID" value="GAP62064.1"/>
    <property type="molecule type" value="Genomic_DNA"/>
</dbReference>
<evidence type="ECO:0000256" key="7">
    <source>
        <dbReference type="ARBA" id="ARBA00023136"/>
    </source>
</evidence>
<evidence type="ECO:0000256" key="9">
    <source>
        <dbReference type="SAM" id="Phobius"/>
    </source>
</evidence>
<accession>A0A0M9UBP7</accession>
<feature type="transmembrane region" description="Helical" evidence="9">
    <location>
        <begin position="187"/>
        <end position="206"/>
    </location>
</feature>
<keyword evidence="3" id="KW-1003">Cell membrane</keyword>
<feature type="transmembrane region" description="Helical" evidence="9">
    <location>
        <begin position="12"/>
        <end position="35"/>
    </location>
</feature>
<keyword evidence="5" id="KW-0029">Amino-acid transport</keyword>
<evidence type="ECO:0000256" key="5">
    <source>
        <dbReference type="ARBA" id="ARBA00022970"/>
    </source>
</evidence>
<dbReference type="STRING" id="872965.SE16_09860"/>
<feature type="transmembrane region" description="Helical" evidence="9">
    <location>
        <begin position="93"/>
        <end position="114"/>
    </location>
</feature>
<dbReference type="Pfam" id="PF02653">
    <property type="entry name" value="BPD_transp_2"/>
    <property type="match status" value="1"/>
</dbReference>
<dbReference type="GO" id="GO:0005886">
    <property type="term" value="C:plasma membrane"/>
    <property type="evidence" value="ECO:0007669"/>
    <property type="project" value="UniProtKB-SubCell"/>
</dbReference>
<evidence type="ECO:0000256" key="1">
    <source>
        <dbReference type="ARBA" id="ARBA00004651"/>
    </source>
</evidence>
<comment type="subcellular location">
    <subcellularLocation>
        <location evidence="1">Cell membrane</location>
        <topology evidence="1">Multi-pass membrane protein</topology>
    </subcellularLocation>
</comment>
<dbReference type="RefSeq" id="WP_054491989.1">
    <property type="nucleotide sequence ID" value="NZ_BBZA01000029.1"/>
</dbReference>
<reference evidence="10 12" key="1">
    <citation type="journal article" date="2015" name="Genome Announc.">
        <title>Draft Genome Sequence of a Heterotrophic Facultative Anaerobic Thermophilic Bacterium, Ardenticatena maritima Strain 110ST.</title>
        <authorList>
            <person name="Kawaichi S."/>
            <person name="Yoshida T."/>
            <person name="Sako Y."/>
            <person name="Nakamura R."/>
        </authorList>
    </citation>
    <scope>NUCLEOTIDE SEQUENCE [LARGE SCALE GENOMIC DNA]</scope>
    <source>
        <strain evidence="10 12">110S</strain>
    </source>
</reference>
<evidence type="ECO:0000313" key="10">
    <source>
        <dbReference type="EMBL" id="GAP62064.1"/>
    </source>
</evidence>
<organism evidence="10 12">
    <name type="scientific">Ardenticatena maritima</name>
    <dbReference type="NCBI Taxonomy" id="872965"/>
    <lineage>
        <taxon>Bacteria</taxon>
        <taxon>Bacillati</taxon>
        <taxon>Chloroflexota</taxon>
        <taxon>Ardenticatenia</taxon>
        <taxon>Ardenticatenales</taxon>
        <taxon>Ardenticatenaceae</taxon>
        <taxon>Ardenticatena</taxon>
    </lineage>
</organism>
<feature type="transmembrane region" description="Helical" evidence="9">
    <location>
        <begin position="134"/>
        <end position="158"/>
    </location>
</feature>
<name>A0A0M9UBP7_9CHLR</name>